<reference evidence="1" key="1">
    <citation type="submission" date="2023-07" db="EMBL/GenBank/DDBJ databases">
        <title>Black Yeasts Isolated from many extreme environments.</title>
        <authorList>
            <person name="Coleine C."/>
            <person name="Stajich J.E."/>
            <person name="Selbmann L."/>
        </authorList>
    </citation>
    <scope>NUCLEOTIDE SEQUENCE</scope>
    <source>
        <strain evidence="1">CCFEE 5714</strain>
    </source>
</reference>
<evidence type="ECO:0000313" key="1">
    <source>
        <dbReference type="EMBL" id="KAK3713506.1"/>
    </source>
</evidence>
<protein>
    <submittedName>
        <fullName evidence="1">Uncharacterized protein</fullName>
    </submittedName>
</protein>
<dbReference type="EMBL" id="JAUTXU010000062">
    <property type="protein sequence ID" value="KAK3713506.1"/>
    <property type="molecule type" value="Genomic_DNA"/>
</dbReference>
<accession>A0ACC3NAQ1</accession>
<proteinExistence type="predicted"/>
<comment type="caution">
    <text evidence="1">The sequence shown here is derived from an EMBL/GenBank/DDBJ whole genome shotgun (WGS) entry which is preliminary data.</text>
</comment>
<gene>
    <name evidence="1" type="ORF">LTR37_008464</name>
</gene>
<sequence>MAELQTVAAAFDVARLAWSACIFLKKVKDAAKMAVELHERVESLHQVLDGIGRVLKKRKGKSVGPYDTADVHIEDNIHACITASRTILANIESKVGGFHTKIAGTALVEKVRLAVRQPGIIKLQTDLEARTSALQTYLSLLQLSDQASNHEDLLETLVHLREQVNNGNKLLNRMLLEQRKLSMRGGSVSPHHVDGLPLENGSDAIDSLAHTLQVAESVHERYTSEYAPDARSVRFNRGLGSEAGNDSPSGRAAPAFDETEQVALDSPSDSASSHSHEQVSEDDDEEDDVWPLEILTTHIEAYHERAKREREQGHYNQAEVNLQWAIRHSELRERHYHVAFDDRARLQEEVAILYQKQGKFADAVAKVHQLLREGPDDSARVRQEQLLGSIYYDRHLNRSGSLSHTTNDIEKAERHMKKAFKKHFEMLKLPNASSDDVERYYTCVEVLIRILETRDKTVEATELNKLLPTDGSSVGSGSMRRPSSSRPPTDYVVVENKHELLLSAIKTGDTEQVQNLVANNDVNIEQLCRQGKSPLMWAVEKGDETIVHKLLDPAVGADVNTCNKKGITAIHTAASIGAHDLLHRLLLHDAEKDARDRRGETPLLKAVQNNQGTTLQILYDANADIYAKNTDEWSALHFAIRLSKTDMISLLLDLAPDLKDAVDTAGKTALAYAADLELVDQAAALLAHKNKADVNARDSVSRTPLYLAASKPHTRRRENMVQLLIDYGAKLDENLMPPRYQDYAALQAPKRTRKPSRHDSISTDGSIGTTSTDSSWRSRIVTRMRTR</sequence>
<organism evidence="1 2">
    <name type="scientific">Vermiconidia calcicola</name>
    <dbReference type="NCBI Taxonomy" id="1690605"/>
    <lineage>
        <taxon>Eukaryota</taxon>
        <taxon>Fungi</taxon>
        <taxon>Dikarya</taxon>
        <taxon>Ascomycota</taxon>
        <taxon>Pezizomycotina</taxon>
        <taxon>Dothideomycetes</taxon>
        <taxon>Dothideomycetidae</taxon>
        <taxon>Mycosphaerellales</taxon>
        <taxon>Extremaceae</taxon>
        <taxon>Vermiconidia</taxon>
    </lineage>
</organism>
<evidence type="ECO:0000313" key="2">
    <source>
        <dbReference type="Proteomes" id="UP001281147"/>
    </source>
</evidence>
<name>A0ACC3NAQ1_9PEZI</name>
<dbReference type="Proteomes" id="UP001281147">
    <property type="component" value="Unassembled WGS sequence"/>
</dbReference>
<keyword evidence="2" id="KW-1185">Reference proteome</keyword>